<comment type="catalytic activity">
    <reaction evidence="5">
        <text>Hydrolysis of terminal non-reducing beta-D-galactose residues in beta-D-galactosides.</text>
        <dbReference type="EC" id="3.2.1.23"/>
    </reaction>
</comment>
<dbReference type="InterPro" id="IPR001944">
    <property type="entry name" value="Glycoside_Hdrlase_35"/>
</dbReference>
<evidence type="ECO:0000256" key="1">
    <source>
        <dbReference type="ARBA" id="ARBA00009809"/>
    </source>
</evidence>
<feature type="domain" description="Glycoside hydrolase 35 catalytic" evidence="7">
    <location>
        <begin position="49"/>
        <end position="361"/>
    </location>
</feature>
<dbReference type="EMBL" id="DS469588">
    <property type="protein sequence ID" value="EDO40679.1"/>
    <property type="molecule type" value="Genomic_DNA"/>
</dbReference>
<organism evidence="10 11">
    <name type="scientific">Nematostella vectensis</name>
    <name type="common">Starlet sea anemone</name>
    <dbReference type="NCBI Taxonomy" id="45351"/>
    <lineage>
        <taxon>Eukaryota</taxon>
        <taxon>Metazoa</taxon>
        <taxon>Cnidaria</taxon>
        <taxon>Anthozoa</taxon>
        <taxon>Hexacorallia</taxon>
        <taxon>Actiniaria</taxon>
        <taxon>Edwardsiidae</taxon>
        <taxon>Nematostella</taxon>
    </lineage>
</organism>
<dbReference type="EC" id="3.2.1.23" evidence="5"/>
<dbReference type="GO" id="GO:0019388">
    <property type="term" value="P:galactose catabolic process"/>
    <property type="evidence" value="ECO:0000318"/>
    <property type="project" value="GO_Central"/>
</dbReference>
<dbReference type="InParanoid" id="A7S6L9"/>
<dbReference type="GO" id="GO:0004565">
    <property type="term" value="F:beta-galactosidase activity"/>
    <property type="evidence" value="ECO:0000318"/>
    <property type="project" value="GO_Central"/>
</dbReference>
<keyword evidence="2 5" id="KW-0378">Hydrolase</keyword>
<gene>
    <name evidence="10" type="ORF">NEMVEDRAFT_v1g106556</name>
</gene>
<dbReference type="InterPro" id="IPR048913">
    <property type="entry name" value="BetaGal_gal-bd"/>
</dbReference>
<dbReference type="STRING" id="45351.A7S6L9"/>
<dbReference type="Pfam" id="PF21317">
    <property type="entry name" value="BetaGal_ABD_1"/>
    <property type="match status" value="1"/>
</dbReference>
<feature type="domain" description="Beta-galactosidase galactose-binding" evidence="9">
    <location>
        <begin position="551"/>
        <end position="609"/>
    </location>
</feature>
<protein>
    <recommendedName>
        <fullName evidence="5">Beta-galactosidase</fullName>
        <ecNumber evidence="5">3.2.1.23</ecNumber>
    </recommendedName>
</protein>
<dbReference type="InterPro" id="IPR008979">
    <property type="entry name" value="Galactose-bd-like_sf"/>
</dbReference>
<evidence type="ECO:0000259" key="9">
    <source>
        <dbReference type="Pfam" id="PF21467"/>
    </source>
</evidence>
<dbReference type="AlphaFoldDB" id="A7S6L9"/>
<dbReference type="InterPro" id="IPR026283">
    <property type="entry name" value="B-gal_1-like"/>
</dbReference>
<feature type="domain" description="Beta-galactosidase 1-like first all-beta" evidence="8">
    <location>
        <begin position="421"/>
        <end position="525"/>
    </location>
</feature>
<sequence length="612" mass="70710">MGNGIHFHRKTIVILSALAILVVLWMAFGSSNKRVVVRSKGLVANGRHFTMDGKPFTILSGAMHYFRIPPQYWEDRIVKLKAMGLNTVETYVSWNLHEEIQGDFNFKDGLDIVEFIKTAQKHDLYVIMRPGPYICAEWDLGGLPSWLLHNPNIYLRSLDPIFMKATLRFFDELIPRLIDYQYSNGGPIIAWQIENEYLSYDNSSAYMRKLQQEMVIRGVKELLFTSDGIWQMQIEKKYSLPGVLKTVNFQRNETNILKGLRKLQPNMPLMVTEFWSGWFDHWGEDKHVLTVEKAAERTKNILKMESSINYYMLHGGTNFGFMNGANAENGKYKPTITSYDYDAPISESGDITPKYRELREKLLKYAPKNSRMSFSLLRYLNLPLLHSSHCLLQGFCNYALSPIESRHPVAMEFLPINKNGGQGYGFTLYEARLPSTAKSIKIESYRDRAQVLVDNRTYFSAFGKNKLKSIPFGRKTPNSNKLQILVENMGRVNFKQEINNQRKGILGDVFVDGDRHMSWKIYPLEFKQDFMESLNKAEWSVRSERRRRGPGMHRGSFSIDDSPKDTFVLMSGWTKGVCFVNGRNLGRYWNIGPQYTLYLPSPWLKQGENTVS</sequence>
<evidence type="ECO:0000259" key="7">
    <source>
        <dbReference type="Pfam" id="PF01301"/>
    </source>
</evidence>
<dbReference type="OMA" id="KDYMPYV"/>
<dbReference type="Gene3D" id="2.60.120.260">
    <property type="entry name" value="Galactose-binding domain-like"/>
    <property type="match status" value="2"/>
</dbReference>
<feature type="non-terminal residue" evidence="10">
    <location>
        <position position="1"/>
    </location>
</feature>
<feature type="active site" description="Proton donor" evidence="4">
    <location>
        <position position="196"/>
    </location>
</feature>
<evidence type="ECO:0000256" key="6">
    <source>
        <dbReference type="RuleBase" id="RU003679"/>
    </source>
</evidence>
<dbReference type="PhylomeDB" id="A7S6L9"/>
<dbReference type="PROSITE" id="PS01182">
    <property type="entry name" value="GLYCOSYL_HYDROL_F35"/>
    <property type="match status" value="1"/>
</dbReference>
<dbReference type="InterPro" id="IPR017853">
    <property type="entry name" value="GH"/>
</dbReference>
<dbReference type="SUPFAM" id="SSF49785">
    <property type="entry name" value="Galactose-binding domain-like"/>
    <property type="match status" value="1"/>
</dbReference>
<evidence type="ECO:0000313" key="11">
    <source>
        <dbReference type="Proteomes" id="UP000001593"/>
    </source>
</evidence>
<evidence type="ECO:0000256" key="4">
    <source>
        <dbReference type="PIRSR" id="PIRSR006336-1"/>
    </source>
</evidence>
<dbReference type="InterPro" id="IPR019801">
    <property type="entry name" value="Glyco_hydro_35_CS"/>
</dbReference>
<name>A7S6L9_NEMVE</name>
<dbReference type="Pfam" id="PF21467">
    <property type="entry name" value="BetaGal_gal-bd"/>
    <property type="match status" value="1"/>
</dbReference>
<keyword evidence="3 5" id="KW-0326">Glycosidase</keyword>
<evidence type="ECO:0000259" key="8">
    <source>
        <dbReference type="Pfam" id="PF21317"/>
    </source>
</evidence>
<dbReference type="SUPFAM" id="SSF51445">
    <property type="entry name" value="(Trans)glycosidases"/>
    <property type="match status" value="1"/>
</dbReference>
<dbReference type="Gene3D" id="3.20.20.80">
    <property type="entry name" value="Glycosidases"/>
    <property type="match status" value="1"/>
</dbReference>
<comment type="similarity">
    <text evidence="1 6">Belongs to the glycosyl hydrolase 35 family.</text>
</comment>
<evidence type="ECO:0000256" key="2">
    <source>
        <dbReference type="ARBA" id="ARBA00022801"/>
    </source>
</evidence>
<dbReference type="GO" id="GO:0005773">
    <property type="term" value="C:vacuole"/>
    <property type="evidence" value="ECO:0000318"/>
    <property type="project" value="GO_Central"/>
</dbReference>
<dbReference type="HOGENOM" id="CLU_007853_7_2_1"/>
<accession>A7S6L9</accession>
<reference evidence="10 11" key="1">
    <citation type="journal article" date="2007" name="Science">
        <title>Sea anemone genome reveals ancestral eumetazoan gene repertoire and genomic organization.</title>
        <authorList>
            <person name="Putnam N.H."/>
            <person name="Srivastava M."/>
            <person name="Hellsten U."/>
            <person name="Dirks B."/>
            <person name="Chapman J."/>
            <person name="Salamov A."/>
            <person name="Terry A."/>
            <person name="Shapiro H."/>
            <person name="Lindquist E."/>
            <person name="Kapitonov V.V."/>
            <person name="Jurka J."/>
            <person name="Genikhovich G."/>
            <person name="Grigoriev I.V."/>
            <person name="Lucas S.M."/>
            <person name="Steele R.E."/>
            <person name="Finnerty J.R."/>
            <person name="Technau U."/>
            <person name="Martindale M.Q."/>
            <person name="Rokhsar D.S."/>
        </authorList>
    </citation>
    <scope>NUCLEOTIDE SEQUENCE [LARGE SCALE GENOMIC DNA]</scope>
    <source>
        <strain evidence="11">CH2 X CH6</strain>
    </source>
</reference>
<dbReference type="Proteomes" id="UP000001593">
    <property type="component" value="Unassembled WGS sequence"/>
</dbReference>
<dbReference type="FunFam" id="3.20.20.80:FF:000115">
    <property type="entry name" value="Beta-galactosidase"/>
    <property type="match status" value="1"/>
</dbReference>
<keyword evidence="11" id="KW-1185">Reference proteome</keyword>
<dbReference type="InterPro" id="IPR048912">
    <property type="entry name" value="BetaGal1-like_ABD1"/>
</dbReference>
<dbReference type="InterPro" id="IPR031330">
    <property type="entry name" value="Gly_Hdrlase_35_cat"/>
</dbReference>
<evidence type="ECO:0000313" key="10">
    <source>
        <dbReference type="EMBL" id="EDO40679.1"/>
    </source>
</evidence>
<dbReference type="PRINTS" id="PR00742">
    <property type="entry name" value="GLHYDRLASE35"/>
</dbReference>
<dbReference type="eggNOG" id="KOG0496">
    <property type="taxonomic scope" value="Eukaryota"/>
</dbReference>
<dbReference type="PIRSF" id="PIRSF006336">
    <property type="entry name" value="B-gal"/>
    <property type="match status" value="1"/>
</dbReference>
<evidence type="ECO:0000256" key="5">
    <source>
        <dbReference type="RuleBase" id="RU000675"/>
    </source>
</evidence>
<feature type="active site" description="Nucleophile" evidence="4">
    <location>
        <position position="273"/>
    </location>
</feature>
<proteinExistence type="inferred from homology"/>
<dbReference type="FunFam" id="2.60.120.260:FF:000049">
    <property type="entry name" value="Beta-galactosidase"/>
    <property type="match status" value="1"/>
</dbReference>
<evidence type="ECO:0000256" key="3">
    <source>
        <dbReference type="ARBA" id="ARBA00023295"/>
    </source>
</evidence>
<dbReference type="Pfam" id="PF01301">
    <property type="entry name" value="Glyco_hydro_35"/>
    <property type="match status" value="1"/>
</dbReference>
<dbReference type="PANTHER" id="PTHR23421">
    <property type="entry name" value="BETA-GALACTOSIDASE RELATED"/>
    <property type="match status" value="1"/>
</dbReference>